<dbReference type="CDD" id="cd00112">
    <property type="entry name" value="LDLa"/>
    <property type="match status" value="1"/>
</dbReference>
<accession>A0ABM3PEE8</accession>
<keyword evidence="3" id="KW-0812">Transmembrane</keyword>
<dbReference type="GeneID" id="106975078"/>
<dbReference type="RefSeq" id="XP_053070050.1">
    <property type="nucleotide sequence ID" value="XM_053214075.1"/>
</dbReference>
<dbReference type="InterPro" id="IPR023415">
    <property type="entry name" value="LDLR_class-A_CS"/>
</dbReference>
<reference evidence="5" key="2">
    <citation type="submission" date="2025-08" db="UniProtKB">
        <authorList>
            <consortium name="RefSeq"/>
        </authorList>
    </citation>
    <scope>IDENTIFICATION</scope>
    <source>
        <tissue evidence="5">Blood</tissue>
    </source>
</reference>
<comment type="caution">
    <text evidence="2">Lacks conserved residue(s) required for the propagation of feature annotation.</text>
</comment>
<keyword evidence="3" id="KW-0472">Membrane</keyword>
<name>A0ABM3PEE8_ACIJB</name>
<dbReference type="Pfam" id="PF00057">
    <property type="entry name" value="Ldl_recept_a"/>
    <property type="match status" value="1"/>
</dbReference>
<evidence type="ECO:0000256" key="1">
    <source>
        <dbReference type="ARBA" id="ARBA00023157"/>
    </source>
</evidence>
<reference evidence="4" key="1">
    <citation type="submission" date="2025-05" db="UniProtKB">
        <authorList>
            <consortium name="RefSeq"/>
        </authorList>
    </citation>
    <scope>NUCLEOTIDE SEQUENCE [LARGE SCALE GENOMIC DNA]</scope>
</reference>
<keyword evidence="4" id="KW-1185">Reference proteome</keyword>
<sequence>MGPPVPGGWSWELEARDMNKIFPQGDGNGNAAAGTKALPGGEGFGSLCCSRRGACLSAFLLLLLVTLAALIALVTILGLPPRTPGVQTCVTLMNRTGFLCHDRRSCVPASRVCDGVRTCAQGEDEDEAMCRDVPQSLPSFLVARCGDPTSWIYSDQKCDGINNCGDCSDELSPGKGLGTGRAGAGDQAVAKGQKLTRESQRFPLPPLLTYHEVLYPCLNASSGGVLTTTPGGSCWSRLFFCGGELTLKGTDEETGAQRVVTQRVHTWLNWDVNPSFLHPLCTSQKPCEEAA</sequence>
<keyword evidence="5" id="KW-0449">Lipoprotein</keyword>
<dbReference type="Proteomes" id="UP001652583">
    <property type="component" value="Chromosome C1"/>
</dbReference>
<dbReference type="PROSITE" id="PS01209">
    <property type="entry name" value="LDLRA_1"/>
    <property type="match status" value="1"/>
</dbReference>
<dbReference type="SUPFAM" id="SSF57424">
    <property type="entry name" value="LDL receptor-like module"/>
    <property type="match status" value="2"/>
</dbReference>
<dbReference type="InterPro" id="IPR002172">
    <property type="entry name" value="LDrepeatLR_classA_rpt"/>
</dbReference>
<dbReference type="InterPro" id="IPR036055">
    <property type="entry name" value="LDL_receptor-like_sf"/>
</dbReference>
<evidence type="ECO:0000313" key="5">
    <source>
        <dbReference type="RefSeq" id="XP_053070050.1"/>
    </source>
</evidence>
<dbReference type="PRINTS" id="PR00261">
    <property type="entry name" value="LDLRECEPTOR"/>
</dbReference>
<evidence type="ECO:0000256" key="3">
    <source>
        <dbReference type="SAM" id="Phobius"/>
    </source>
</evidence>
<feature type="transmembrane region" description="Helical" evidence="3">
    <location>
        <begin position="59"/>
        <end position="79"/>
    </location>
</feature>
<keyword evidence="1" id="KW-1015">Disulfide bond</keyword>
<evidence type="ECO:0000256" key="2">
    <source>
        <dbReference type="PROSITE-ProRule" id="PRU00124"/>
    </source>
</evidence>
<evidence type="ECO:0000313" key="4">
    <source>
        <dbReference type="Proteomes" id="UP001652583"/>
    </source>
</evidence>
<keyword evidence="5" id="KW-0675">Receptor</keyword>
<proteinExistence type="predicted"/>
<protein>
    <submittedName>
        <fullName evidence="5">Low-density lipoprotein receptor class A domain-containing protein 1 isoform X1</fullName>
    </submittedName>
</protein>
<dbReference type="Gene3D" id="4.10.400.10">
    <property type="entry name" value="Low-density Lipoprotein Receptor"/>
    <property type="match status" value="1"/>
</dbReference>
<dbReference type="SMART" id="SM00192">
    <property type="entry name" value="LDLa"/>
    <property type="match status" value="2"/>
</dbReference>
<keyword evidence="3" id="KW-1133">Transmembrane helix</keyword>
<organism evidence="4 5">
    <name type="scientific">Acinonyx jubatus</name>
    <name type="common">Cheetah</name>
    <dbReference type="NCBI Taxonomy" id="32536"/>
    <lineage>
        <taxon>Eukaryota</taxon>
        <taxon>Metazoa</taxon>
        <taxon>Chordata</taxon>
        <taxon>Craniata</taxon>
        <taxon>Vertebrata</taxon>
        <taxon>Euteleostomi</taxon>
        <taxon>Mammalia</taxon>
        <taxon>Eutheria</taxon>
        <taxon>Laurasiatheria</taxon>
        <taxon>Carnivora</taxon>
        <taxon>Feliformia</taxon>
        <taxon>Felidae</taxon>
        <taxon>Felinae</taxon>
        <taxon>Acinonyx</taxon>
    </lineage>
</organism>
<gene>
    <name evidence="5" type="primary">LDLRAD1</name>
</gene>
<dbReference type="PROSITE" id="PS50068">
    <property type="entry name" value="LDLRA_2"/>
    <property type="match status" value="1"/>
</dbReference>